<keyword evidence="1" id="KW-0472">Membrane</keyword>
<evidence type="ECO:0000313" key="3">
    <source>
        <dbReference type="Proteomes" id="UP001176961"/>
    </source>
</evidence>
<dbReference type="AlphaFoldDB" id="A0AA36HDW7"/>
<sequence>MQWYLAAPLLFRLQRMVTDKEKAFFAGVSAFSLLIYLYARNMIGAYWLQGRLWQFCAGVIAALYLPKEQCLAPSPEEEVLLKQYDDKLERVGLLDSGDRHTERSEANLSWPAYIRSFLRHPVFLLPLLIPVMWFRFPTFDLRLYITAASALLLYAGQKEEGFMFLTNRAAVFLGDISYVLYLTHWPLHCIAKYNSDIFSKSAELGICITTGIALLVHFHIARFYREMSSKATTFFFIGVVVITVFMSMKEVNYENDRLHYATIGLHDAYYDIVNSIY</sequence>
<dbReference type="GO" id="GO:0016020">
    <property type="term" value="C:membrane"/>
    <property type="evidence" value="ECO:0007669"/>
    <property type="project" value="TreeGrafter"/>
</dbReference>
<name>A0AA36HDW7_CYLNA</name>
<proteinExistence type="predicted"/>
<keyword evidence="1" id="KW-1133">Transmembrane helix</keyword>
<evidence type="ECO:0000313" key="2">
    <source>
        <dbReference type="EMBL" id="CAJ0608412.1"/>
    </source>
</evidence>
<dbReference type="EMBL" id="CATQJL010000316">
    <property type="protein sequence ID" value="CAJ0608412.1"/>
    <property type="molecule type" value="Genomic_DNA"/>
</dbReference>
<evidence type="ECO:0000256" key="1">
    <source>
        <dbReference type="SAM" id="Phobius"/>
    </source>
</evidence>
<feature type="transmembrane region" description="Helical" evidence="1">
    <location>
        <begin position="231"/>
        <end position="248"/>
    </location>
</feature>
<feature type="transmembrane region" description="Helical" evidence="1">
    <location>
        <begin position="117"/>
        <end position="135"/>
    </location>
</feature>
<keyword evidence="3" id="KW-1185">Reference proteome</keyword>
<dbReference type="InterPro" id="IPR050879">
    <property type="entry name" value="Acyltransferase_3"/>
</dbReference>
<feature type="transmembrane region" description="Helical" evidence="1">
    <location>
        <begin position="202"/>
        <end position="224"/>
    </location>
</feature>
<dbReference type="GO" id="GO:0000271">
    <property type="term" value="P:polysaccharide biosynthetic process"/>
    <property type="evidence" value="ECO:0007669"/>
    <property type="project" value="TreeGrafter"/>
</dbReference>
<gene>
    <name evidence="2" type="ORF">CYNAS_LOCUS20395</name>
</gene>
<dbReference type="PANTHER" id="PTHR23028">
    <property type="entry name" value="ACETYLTRANSFERASE"/>
    <property type="match status" value="1"/>
</dbReference>
<keyword evidence="1" id="KW-0812">Transmembrane</keyword>
<feature type="transmembrane region" description="Helical" evidence="1">
    <location>
        <begin position="169"/>
        <end position="187"/>
    </location>
</feature>
<dbReference type="PANTHER" id="PTHR23028:SF53">
    <property type="entry name" value="ACYL_TRANSF_3 DOMAIN-CONTAINING PROTEIN"/>
    <property type="match status" value="1"/>
</dbReference>
<feature type="transmembrane region" description="Helical" evidence="1">
    <location>
        <begin position="21"/>
        <end position="39"/>
    </location>
</feature>
<accession>A0AA36HDW7</accession>
<dbReference type="Proteomes" id="UP001176961">
    <property type="component" value="Unassembled WGS sequence"/>
</dbReference>
<evidence type="ECO:0008006" key="4">
    <source>
        <dbReference type="Google" id="ProtNLM"/>
    </source>
</evidence>
<comment type="caution">
    <text evidence="2">The sequence shown here is derived from an EMBL/GenBank/DDBJ whole genome shotgun (WGS) entry which is preliminary data.</text>
</comment>
<protein>
    <recommendedName>
        <fullName evidence="4">Acyltransferase 3 domain-containing protein</fullName>
    </recommendedName>
</protein>
<reference evidence="2" key="1">
    <citation type="submission" date="2023-07" db="EMBL/GenBank/DDBJ databases">
        <authorList>
            <consortium name="CYATHOMIX"/>
        </authorList>
    </citation>
    <scope>NUCLEOTIDE SEQUENCE</scope>
    <source>
        <strain evidence="2">N/A</strain>
    </source>
</reference>
<organism evidence="2 3">
    <name type="scientific">Cylicocyclus nassatus</name>
    <name type="common">Nematode worm</name>
    <dbReference type="NCBI Taxonomy" id="53992"/>
    <lineage>
        <taxon>Eukaryota</taxon>
        <taxon>Metazoa</taxon>
        <taxon>Ecdysozoa</taxon>
        <taxon>Nematoda</taxon>
        <taxon>Chromadorea</taxon>
        <taxon>Rhabditida</taxon>
        <taxon>Rhabditina</taxon>
        <taxon>Rhabditomorpha</taxon>
        <taxon>Strongyloidea</taxon>
        <taxon>Strongylidae</taxon>
        <taxon>Cylicocyclus</taxon>
    </lineage>
</organism>